<comment type="caution">
    <text evidence="4">The sequence shown here is derived from an EMBL/GenBank/DDBJ whole genome shotgun (WGS) entry which is preliminary data.</text>
</comment>
<name>A0AA39R4Z3_9LECA</name>
<feature type="region of interest" description="Disordered" evidence="1">
    <location>
        <begin position="332"/>
        <end position="389"/>
    </location>
</feature>
<dbReference type="SUPFAM" id="SSF51445">
    <property type="entry name" value="(Trans)glycosidases"/>
    <property type="match status" value="1"/>
</dbReference>
<feature type="compositionally biased region" description="Gly residues" evidence="1">
    <location>
        <begin position="263"/>
        <end position="274"/>
    </location>
</feature>
<reference evidence="4" key="1">
    <citation type="submission" date="2023-03" db="EMBL/GenBank/DDBJ databases">
        <title>Complete genome of Cladonia borealis.</title>
        <authorList>
            <person name="Park H."/>
        </authorList>
    </citation>
    <scope>NUCLEOTIDE SEQUENCE</scope>
    <source>
        <strain evidence="4">ANT050790</strain>
    </source>
</reference>
<dbReference type="Gene3D" id="3.20.20.80">
    <property type="entry name" value="Glycosidases"/>
    <property type="match status" value="1"/>
</dbReference>
<dbReference type="PANTHER" id="PTHR34154:SF3">
    <property type="entry name" value="ALKALI-SENSITIVE LINKAGE PROTEIN 1"/>
    <property type="match status" value="1"/>
</dbReference>
<dbReference type="EMBL" id="JAFEKC020000004">
    <property type="protein sequence ID" value="KAK0514968.1"/>
    <property type="molecule type" value="Genomic_DNA"/>
</dbReference>
<dbReference type="PANTHER" id="PTHR34154">
    <property type="entry name" value="ALKALI-SENSITIVE LINKAGE PROTEIN 1"/>
    <property type="match status" value="1"/>
</dbReference>
<feature type="compositionally biased region" description="Gly residues" evidence="1">
    <location>
        <begin position="166"/>
        <end position="175"/>
    </location>
</feature>
<evidence type="ECO:0000313" key="5">
    <source>
        <dbReference type="Proteomes" id="UP001166286"/>
    </source>
</evidence>
<dbReference type="Proteomes" id="UP001166286">
    <property type="component" value="Unassembled WGS sequence"/>
</dbReference>
<feature type="compositionally biased region" description="Low complexity" evidence="1">
    <location>
        <begin position="210"/>
        <end position="245"/>
    </location>
</feature>
<gene>
    <name evidence="4" type="ORF">JMJ35_002347</name>
</gene>
<sequence>MAILNIALLSALLPSVLAIPGLHGRGMGHGPYIPSGKYVVPSGYPHPSGAPDQYHHHPSGAPIGTAPFPVQNATATGTGVSGGSGPVVTIQSTIQLVPIPVTNTVYSAGQSPESTGPAGAGGPGGVGSSPSASGVPGSGESGASGSAGSGPGGVGSSPTGAPGAPGAPGSGGEAGTCGPATVTITQAQTVTVTVPAGPSNGAPGSGPGESPGQSAAPSAPGSGPGESPGQSAAPGAPESAPSSAPTVVAPFPIGNSSASAGPSGSGSGVVGTGTGVPTYHHPVPLPAHSVAPVVNSPAAAPVVSSPPAPVEAAISAAPVTASSVPVEELYHAPGQNHHQPPPQQPSVSPTYPAPQAQASTTLAPAAPAPSSAAPAPSSSSSSTPVSSSGGVKARGLLYGSLSAAQSFDTSNIGWGWDWDSSPSPASGQATGSIGSIQFVPMLLSTESVHTSIWEGNSAGAEWVMGFNEPDQCGGGGSCMSVSDVVSGWGTYFSGMSASKCSPATTNDLTTQGKGLSYMTEFLAACTGCKFDALAFHYYGSGSDLSALTSTIQAYQKLQQQYNIPELWIPEMAPTDSPSSDEVTAMLAVLDNPANGVTRYAFNGLNTGSGVQLSGDVASAYCS</sequence>
<dbReference type="InterPro" id="IPR024655">
    <property type="entry name" value="Asl1_glyco_hydro_catalytic"/>
</dbReference>
<dbReference type="AlphaFoldDB" id="A0AA39R4Z3"/>
<feature type="compositionally biased region" description="Gly residues" evidence="1">
    <location>
        <begin position="118"/>
        <end position="127"/>
    </location>
</feature>
<feature type="region of interest" description="Disordered" evidence="1">
    <location>
        <begin position="44"/>
        <end position="64"/>
    </location>
</feature>
<evidence type="ECO:0000256" key="1">
    <source>
        <dbReference type="SAM" id="MobiDB-lite"/>
    </source>
</evidence>
<dbReference type="GO" id="GO:0009277">
    <property type="term" value="C:fungal-type cell wall"/>
    <property type="evidence" value="ECO:0007669"/>
    <property type="project" value="TreeGrafter"/>
</dbReference>
<keyword evidence="2" id="KW-0732">Signal</keyword>
<feature type="compositionally biased region" description="Low complexity" evidence="1">
    <location>
        <begin position="193"/>
        <end position="202"/>
    </location>
</feature>
<feature type="compositionally biased region" description="Gly residues" evidence="1">
    <location>
        <begin position="136"/>
        <end position="155"/>
    </location>
</feature>
<feature type="chain" id="PRO_5041286236" description="Asl1-like glycosyl hydrolase catalytic domain-containing protein" evidence="2">
    <location>
        <begin position="19"/>
        <end position="622"/>
    </location>
</feature>
<evidence type="ECO:0000256" key="2">
    <source>
        <dbReference type="SAM" id="SignalP"/>
    </source>
</evidence>
<feature type="domain" description="Asl1-like glycosyl hydrolase catalytic" evidence="3">
    <location>
        <begin position="402"/>
        <end position="609"/>
    </location>
</feature>
<feature type="region of interest" description="Disordered" evidence="1">
    <location>
        <begin position="193"/>
        <end position="275"/>
    </location>
</feature>
<protein>
    <recommendedName>
        <fullName evidence="3">Asl1-like glycosyl hydrolase catalytic domain-containing protein</fullName>
    </recommendedName>
</protein>
<accession>A0AA39R4Z3</accession>
<dbReference type="GO" id="GO:0071966">
    <property type="term" value="P:fungal-type cell wall polysaccharide metabolic process"/>
    <property type="evidence" value="ECO:0007669"/>
    <property type="project" value="TreeGrafter"/>
</dbReference>
<dbReference type="Pfam" id="PF11790">
    <property type="entry name" value="Glyco_hydro_cc"/>
    <property type="match status" value="1"/>
</dbReference>
<feature type="compositionally biased region" description="Low complexity" evidence="1">
    <location>
        <begin position="353"/>
        <end position="388"/>
    </location>
</feature>
<dbReference type="InterPro" id="IPR017853">
    <property type="entry name" value="GH"/>
</dbReference>
<feature type="region of interest" description="Disordered" evidence="1">
    <location>
        <begin position="107"/>
        <end position="179"/>
    </location>
</feature>
<proteinExistence type="predicted"/>
<dbReference type="InterPro" id="IPR053183">
    <property type="entry name" value="ASL1"/>
</dbReference>
<evidence type="ECO:0000259" key="3">
    <source>
        <dbReference type="Pfam" id="PF11790"/>
    </source>
</evidence>
<feature type="signal peptide" evidence="2">
    <location>
        <begin position="1"/>
        <end position="18"/>
    </location>
</feature>
<keyword evidence="5" id="KW-1185">Reference proteome</keyword>
<evidence type="ECO:0000313" key="4">
    <source>
        <dbReference type="EMBL" id="KAK0514968.1"/>
    </source>
</evidence>
<organism evidence="4 5">
    <name type="scientific">Cladonia borealis</name>
    <dbReference type="NCBI Taxonomy" id="184061"/>
    <lineage>
        <taxon>Eukaryota</taxon>
        <taxon>Fungi</taxon>
        <taxon>Dikarya</taxon>
        <taxon>Ascomycota</taxon>
        <taxon>Pezizomycotina</taxon>
        <taxon>Lecanoromycetes</taxon>
        <taxon>OSLEUM clade</taxon>
        <taxon>Lecanoromycetidae</taxon>
        <taxon>Lecanorales</taxon>
        <taxon>Lecanorineae</taxon>
        <taxon>Cladoniaceae</taxon>
        <taxon>Cladonia</taxon>
    </lineage>
</organism>